<accession>A0AAJ2R5V1</accession>
<evidence type="ECO:0000313" key="1">
    <source>
        <dbReference type="EMBL" id="MDX4956274.1"/>
    </source>
</evidence>
<dbReference type="Proteomes" id="UP001287445">
    <property type="component" value="Unassembled WGS sequence"/>
</dbReference>
<comment type="caution">
    <text evidence="1">The sequence shown here is derived from an EMBL/GenBank/DDBJ whole genome shotgun (WGS) entry which is preliminary data.</text>
</comment>
<dbReference type="AlphaFoldDB" id="A0AAJ2R5V1"/>
<name>A0AAJ2R5V1_DELAC</name>
<dbReference type="RefSeq" id="WP_319075717.1">
    <property type="nucleotide sequence ID" value="NZ_JAWWMZ010000010.1"/>
</dbReference>
<dbReference type="EMBL" id="JAWWMZ010000010">
    <property type="protein sequence ID" value="MDX4956274.1"/>
    <property type="molecule type" value="Genomic_DNA"/>
</dbReference>
<gene>
    <name evidence="1" type="ORF">SGN30_22900</name>
</gene>
<evidence type="ECO:0000313" key="2">
    <source>
        <dbReference type="Proteomes" id="UP001287445"/>
    </source>
</evidence>
<organism evidence="1 2">
    <name type="scientific">Delftia acidovorans</name>
    <name type="common">Pseudomonas acidovorans</name>
    <name type="synonym">Comamonas acidovorans</name>
    <dbReference type="NCBI Taxonomy" id="80866"/>
    <lineage>
        <taxon>Bacteria</taxon>
        <taxon>Pseudomonadati</taxon>
        <taxon>Pseudomonadota</taxon>
        <taxon>Betaproteobacteria</taxon>
        <taxon>Burkholderiales</taxon>
        <taxon>Comamonadaceae</taxon>
        <taxon>Delftia</taxon>
    </lineage>
</organism>
<proteinExistence type="predicted"/>
<reference evidence="1" key="1">
    <citation type="submission" date="2023-11" db="EMBL/GenBank/DDBJ databases">
        <title>Identification and selenium tolerance of Delftia acidovorans R3-25.</title>
        <authorList>
            <person name="Zhang S."/>
            <person name="Liu Y."/>
            <person name="Guo Y."/>
        </authorList>
    </citation>
    <scope>NUCLEOTIDE SEQUENCE</scope>
    <source>
        <strain evidence="1">R3-25</strain>
    </source>
</reference>
<protein>
    <submittedName>
        <fullName evidence="1">Uncharacterized protein</fullName>
    </submittedName>
</protein>
<sequence>MRNPQRLVCGCRMGYASLRDGLCSNCRGGSYLEVQRASDPLRDLGFEDNEVSNG</sequence>